<dbReference type="Proteomes" id="UP000626982">
    <property type="component" value="Unassembled WGS sequence"/>
</dbReference>
<comment type="caution">
    <text evidence="1">The sequence shown here is derived from an EMBL/GenBank/DDBJ whole genome shotgun (WGS) entry which is preliminary data.</text>
</comment>
<evidence type="ECO:0000313" key="2">
    <source>
        <dbReference type="Proteomes" id="UP000626982"/>
    </source>
</evidence>
<evidence type="ECO:0008006" key="3">
    <source>
        <dbReference type="Google" id="ProtNLM"/>
    </source>
</evidence>
<keyword evidence="2" id="KW-1185">Reference proteome</keyword>
<dbReference type="EMBL" id="BMLM01000001">
    <property type="protein sequence ID" value="GGN84293.1"/>
    <property type="molecule type" value="Genomic_DNA"/>
</dbReference>
<dbReference type="Pfam" id="PF06224">
    <property type="entry name" value="AlkZ-like"/>
    <property type="match status" value="2"/>
</dbReference>
<gene>
    <name evidence="1" type="ORF">GCM10010968_15870</name>
</gene>
<reference evidence="2" key="1">
    <citation type="journal article" date="2019" name="Int. J. Syst. Evol. Microbiol.">
        <title>The Global Catalogue of Microorganisms (GCM) 10K type strain sequencing project: providing services to taxonomists for standard genome sequencing and annotation.</title>
        <authorList>
            <consortium name="The Broad Institute Genomics Platform"/>
            <consortium name="The Broad Institute Genome Sequencing Center for Infectious Disease"/>
            <person name="Wu L."/>
            <person name="Ma J."/>
        </authorList>
    </citation>
    <scope>NUCLEOTIDE SEQUENCE [LARGE SCALE GENOMIC DNA]</scope>
    <source>
        <strain evidence="2">CGMCC 1.6960</strain>
    </source>
</reference>
<dbReference type="InterPro" id="IPR009351">
    <property type="entry name" value="AlkZ-like"/>
</dbReference>
<protein>
    <recommendedName>
        <fullName evidence="3">Winged helix DNA-binding domain-containing protein</fullName>
    </recommendedName>
</protein>
<accession>A0ABQ2KIU7</accession>
<dbReference type="PANTHER" id="PTHR30528:SF0">
    <property type="entry name" value="CYTOPLASMIC PROTEIN"/>
    <property type="match status" value="1"/>
</dbReference>
<name>A0ABQ2KIU7_9MICO</name>
<dbReference type="PANTHER" id="PTHR30528">
    <property type="entry name" value="CYTOPLASMIC PROTEIN"/>
    <property type="match status" value="1"/>
</dbReference>
<evidence type="ECO:0000313" key="1">
    <source>
        <dbReference type="EMBL" id="GGN84293.1"/>
    </source>
</evidence>
<proteinExistence type="predicted"/>
<sequence length="385" mass="43031">MRRALYPGRMPSAPVRTLSREEARRIAVRAQLLDAGDREREAGDLSDVVAALTMLPLNPTDIVCPSAEHIALTRIRGLGADDVRRAIEVEQTLVEHLGPRQHPMEAWAIGVRAMRDLPWLAPLGRDPDALHPSTLAWLEANAGFRERVLEQLRQDGPLPQADILDTVDVPWRSSGWNTGRDVAMLLELLQIRGEAVVVERLGQARAWGLAERVLPPVEPVALEEARRTWRERWLRACGFARPKHLGDAGEPVRVEGLSGTWRLDPAATAEGFVGRVAVLAPLDRLIAGRRRMEALWGFEYALEQYTPPAKRRWGVHALPVLDGDRLVGKVDARAERDRGLLRVATIHWDVDADARLVDAVRDELDVLAAFQGLRLAMPERRSHPR</sequence>
<organism evidence="1 2">
    <name type="scientific">Agrococcus terreus</name>
    <dbReference type="NCBI Taxonomy" id="574649"/>
    <lineage>
        <taxon>Bacteria</taxon>
        <taxon>Bacillati</taxon>
        <taxon>Actinomycetota</taxon>
        <taxon>Actinomycetes</taxon>
        <taxon>Micrococcales</taxon>
        <taxon>Microbacteriaceae</taxon>
        <taxon>Agrococcus</taxon>
    </lineage>
</organism>